<proteinExistence type="predicted"/>
<protein>
    <submittedName>
        <fullName evidence="2">Putative pyrroline-5-carboxylate reductase</fullName>
    </submittedName>
</protein>
<reference evidence="2" key="1">
    <citation type="submission" date="2014-01" db="EMBL/GenBank/DDBJ databases">
        <authorList>
            <person name="Brown-Elliot B."/>
            <person name="Wallace R."/>
            <person name="Lenaerts A."/>
            <person name="Ordway D."/>
            <person name="DeGroote M.A."/>
            <person name="Parker T."/>
            <person name="Sizemore C."/>
            <person name="Tallon L.J."/>
            <person name="Sadzewicz L.K."/>
            <person name="Sengamalay N."/>
            <person name="Fraser C.M."/>
            <person name="Hine E."/>
            <person name="Shefchek K.A."/>
            <person name="Das S.P."/>
            <person name="Tettelin H."/>
        </authorList>
    </citation>
    <scope>NUCLEOTIDE SEQUENCE [LARGE SCALE GENOMIC DNA]</scope>
    <source>
        <strain evidence="2">4042</strain>
    </source>
</reference>
<evidence type="ECO:0000313" key="2">
    <source>
        <dbReference type="EMBL" id="EUA69030.1"/>
    </source>
</evidence>
<dbReference type="InterPro" id="IPR029036">
    <property type="entry name" value="P5CR_dimer"/>
</dbReference>
<dbReference type="SUPFAM" id="SSF48179">
    <property type="entry name" value="6-phosphogluconate dehydrogenase C-terminal domain-like"/>
    <property type="match status" value="1"/>
</dbReference>
<feature type="domain" description="Pyrroline-5-carboxylate reductase dimerisation" evidence="1">
    <location>
        <begin position="6"/>
        <end position="36"/>
    </location>
</feature>
<dbReference type="PATRIC" id="fig|1299334.3.peg.1709"/>
<evidence type="ECO:0000259" key="1">
    <source>
        <dbReference type="Pfam" id="PF14748"/>
    </source>
</evidence>
<dbReference type="AlphaFoldDB" id="X8DNH5"/>
<sequence length="38" mass="3828">MLTVPEAQLDAVTAVSGSGPAYFFLMVEALVDAGSGRG</sequence>
<dbReference type="Gene3D" id="1.10.3730.10">
    <property type="entry name" value="ProC C-terminal domain-like"/>
    <property type="match status" value="1"/>
</dbReference>
<gene>
    <name evidence="2" type="ORF">I553_2218</name>
</gene>
<name>X8DNH5_MYCXE</name>
<accession>X8DNH5</accession>
<comment type="caution">
    <text evidence="2">The sequence shown here is derived from an EMBL/GenBank/DDBJ whole genome shotgun (WGS) entry which is preliminary data.</text>
</comment>
<dbReference type="EMBL" id="JAOB01000013">
    <property type="protein sequence ID" value="EUA69030.1"/>
    <property type="molecule type" value="Genomic_DNA"/>
</dbReference>
<organism evidence="2">
    <name type="scientific">Mycobacterium xenopi 4042</name>
    <dbReference type="NCBI Taxonomy" id="1299334"/>
    <lineage>
        <taxon>Bacteria</taxon>
        <taxon>Bacillati</taxon>
        <taxon>Actinomycetota</taxon>
        <taxon>Actinomycetes</taxon>
        <taxon>Mycobacteriales</taxon>
        <taxon>Mycobacteriaceae</taxon>
        <taxon>Mycobacterium</taxon>
    </lineage>
</organism>
<dbReference type="Pfam" id="PF14748">
    <property type="entry name" value="P5CR_dimer"/>
    <property type="match status" value="1"/>
</dbReference>
<dbReference type="InterPro" id="IPR008927">
    <property type="entry name" value="6-PGluconate_DH-like_C_sf"/>
</dbReference>